<dbReference type="CDD" id="cd06662">
    <property type="entry name" value="SURF1"/>
    <property type="match status" value="1"/>
</dbReference>
<name>A0A4R3YYA6_9GAMM</name>
<comment type="caution">
    <text evidence="7">The sequence shown here is derived from an EMBL/GenBank/DDBJ whole genome shotgun (WGS) entry which is preliminary data.</text>
</comment>
<dbReference type="Proteomes" id="UP000295645">
    <property type="component" value="Unassembled WGS sequence"/>
</dbReference>
<evidence type="ECO:0000256" key="5">
    <source>
        <dbReference type="ARBA" id="ARBA00023136"/>
    </source>
</evidence>
<comment type="subcellular location">
    <subcellularLocation>
        <location evidence="6">Cell membrane</location>
        <topology evidence="6">Multi-pass membrane protein</topology>
    </subcellularLocation>
    <subcellularLocation>
        <location evidence="1">Membrane</location>
    </subcellularLocation>
</comment>
<dbReference type="PANTHER" id="PTHR23427">
    <property type="entry name" value="SURFEIT LOCUS PROTEIN"/>
    <property type="match status" value="1"/>
</dbReference>
<evidence type="ECO:0000256" key="3">
    <source>
        <dbReference type="ARBA" id="ARBA00022692"/>
    </source>
</evidence>
<evidence type="ECO:0000256" key="6">
    <source>
        <dbReference type="RuleBase" id="RU363076"/>
    </source>
</evidence>
<protein>
    <recommendedName>
        <fullName evidence="6">SURF1-like protein</fullName>
    </recommendedName>
</protein>
<dbReference type="EMBL" id="SMCS01000002">
    <property type="protein sequence ID" value="TCV96474.1"/>
    <property type="molecule type" value="Genomic_DNA"/>
</dbReference>
<organism evidence="7 8">
    <name type="scientific">Luteibacter rhizovicinus</name>
    <dbReference type="NCBI Taxonomy" id="242606"/>
    <lineage>
        <taxon>Bacteria</taxon>
        <taxon>Pseudomonadati</taxon>
        <taxon>Pseudomonadota</taxon>
        <taxon>Gammaproteobacteria</taxon>
        <taxon>Lysobacterales</taxon>
        <taxon>Rhodanobacteraceae</taxon>
        <taxon>Luteibacter</taxon>
    </lineage>
</organism>
<keyword evidence="5 6" id="KW-0472">Membrane</keyword>
<evidence type="ECO:0000313" key="7">
    <source>
        <dbReference type="EMBL" id="TCV96474.1"/>
    </source>
</evidence>
<sequence>MNHDVSDEASRGPRGPVALAVLGFVGLLLFAGFTALGIWQIYRLGWKHDLIARVDQRVHAPAVAVPGADRWSSITVAGDEYRHVRVTGTFLHALQTRVRASTELGSGFWILTPLRTGDGTVVMINRGFATPDWCGGKLTCAPGPEGEVTITGLLRISEPRGAMLQKNDPAREHWYSRDVQAIAETRHLSGVAPFFVDAEASGLPDPRIAPVGGLTVIRFPDNHLVYAITWFALALMVAGGIWYVGREERRLRRTNRRFL</sequence>
<dbReference type="RefSeq" id="WP_132142716.1">
    <property type="nucleotide sequence ID" value="NZ_SMCS01000002.1"/>
</dbReference>
<dbReference type="Pfam" id="PF02104">
    <property type="entry name" value="SURF1"/>
    <property type="match status" value="1"/>
</dbReference>
<evidence type="ECO:0000256" key="1">
    <source>
        <dbReference type="ARBA" id="ARBA00004370"/>
    </source>
</evidence>
<keyword evidence="8" id="KW-1185">Reference proteome</keyword>
<feature type="transmembrane region" description="Helical" evidence="6">
    <location>
        <begin position="17"/>
        <end position="39"/>
    </location>
</feature>
<accession>A0A4R3YYA6</accession>
<comment type="similarity">
    <text evidence="2 6">Belongs to the SURF1 family.</text>
</comment>
<dbReference type="PROSITE" id="PS50895">
    <property type="entry name" value="SURF1"/>
    <property type="match status" value="1"/>
</dbReference>
<dbReference type="InterPro" id="IPR002994">
    <property type="entry name" value="Surf1/Shy1"/>
</dbReference>
<gene>
    <name evidence="7" type="ORF">EC912_102825</name>
</gene>
<dbReference type="InterPro" id="IPR045214">
    <property type="entry name" value="Surf1/Surf4"/>
</dbReference>
<evidence type="ECO:0000256" key="4">
    <source>
        <dbReference type="ARBA" id="ARBA00022989"/>
    </source>
</evidence>
<evidence type="ECO:0000313" key="8">
    <source>
        <dbReference type="Proteomes" id="UP000295645"/>
    </source>
</evidence>
<dbReference type="AlphaFoldDB" id="A0A4R3YYA6"/>
<dbReference type="OrthoDB" id="6079986at2"/>
<proteinExistence type="inferred from homology"/>
<dbReference type="PANTHER" id="PTHR23427:SF2">
    <property type="entry name" value="SURFEIT LOCUS PROTEIN 1"/>
    <property type="match status" value="1"/>
</dbReference>
<keyword evidence="4 6" id="KW-1133">Transmembrane helix</keyword>
<keyword evidence="3 6" id="KW-0812">Transmembrane</keyword>
<keyword evidence="6" id="KW-1003">Cell membrane</keyword>
<evidence type="ECO:0000256" key="2">
    <source>
        <dbReference type="ARBA" id="ARBA00007165"/>
    </source>
</evidence>
<feature type="transmembrane region" description="Helical" evidence="6">
    <location>
        <begin position="224"/>
        <end position="245"/>
    </location>
</feature>
<reference evidence="7 8" key="1">
    <citation type="submission" date="2019-03" db="EMBL/GenBank/DDBJ databases">
        <title>Above-ground endophytic microbial communities from plants in different locations in the United States.</title>
        <authorList>
            <person name="Frank C."/>
        </authorList>
    </citation>
    <scope>NUCLEOTIDE SEQUENCE [LARGE SCALE GENOMIC DNA]</scope>
    <source>
        <strain evidence="7 8">LP_13_YM</strain>
    </source>
</reference>
<dbReference type="GO" id="GO:0005886">
    <property type="term" value="C:plasma membrane"/>
    <property type="evidence" value="ECO:0007669"/>
    <property type="project" value="UniProtKB-SubCell"/>
</dbReference>